<organism evidence="2 3">
    <name type="scientific">Anabarilius grahami</name>
    <name type="common">Kanglang fish</name>
    <name type="synonym">Barilius grahami</name>
    <dbReference type="NCBI Taxonomy" id="495550"/>
    <lineage>
        <taxon>Eukaryota</taxon>
        <taxon>Metazoa</taxon>
        <taxon>Chordata</taxon>
        <taxon>Craniata</taxon>
        <taxon>Vertebrata</taxon>
        <taxon>Euteleostomi</taxon>
        <taxon>Actinopterygii</taxon>
        <taxon>Neopterygii</taxon>
        <taxon>Teleostei</taxon>
        <taxon>Ostariophysi</taxon>
        <taxon>Cypriniformes</taxon>
        <taxon>Xenocyprididae</taxon>
        <taxon>Xenocypridinae</taxon>
        <taxon>Xenocypridinae incertae sedis</taxon>
        <taxon>Anabarilius</taxon>
    </lineage>
</organism>
<dbReference type="Proteomes" id="UP000281406">
    <property type="component" value="Unassembled WGS sequence"/>
</dbReference>
<accession>A0A3N0XVG5</accession>
<sequence length="143" mass="15890">MIKAASLGTDEQKEASLFARVLTSAQGANSAFDVDGLKADIPEEVECAMEGMKEQKQVVDWHRRERLPLERKRHIKKAIIPPSPTMIDSRTSPQCKPKPLKPVRPAQRHLPCLSLLLPHSQIPPSLLLLLGKLPILPSPPPLY</sequence>
<name>A0A3N0XVG5_ANAGA</name>
<gene>
    <name evidence="2" type="ORF">DPX16_3739</name>
</gene>
<reference evidence="2 3" key="1">
    <citation type="submission" date="2018-10" db="EMBL/GenBank/DDBJ databases">
        <title>Genome assembly for a Yunnan-Guizhou Plateau 3E fish, Anabarilius grahami (Regan), and its evolutionary and genetic applications.</title>
        <authorList>
            <person name="Jiang W."/>
        </authorList>
    </citation>
    <scope>NUCLEOTIDE SEQUENCE [LARGE SCALE GENOMIC DNA]</scope>
    <source>
        <strain evidence="2">AG-KIZ</strain>
        <tissue evidence="2">Muscle</tissue>
    </source>
</reference>
<evidence type="ECO:0000313" key="2">
    <source>
        <dbReference type="EMBL" id="ROJ64717.1"/>
    </source>
</evidence>
<comment type="caution">
    <text evidence="2">The sequence shown here is derived from an EMBL/GenBank/DDBJ whole genome shotgun (WGS) entry which is preliminary data.</text>
</comment>
<protein>
    <submittedName>
        <fullName evidence="2">Uncharacterized protein</fullName>
    </submittedName>
</protein>
<dbReference type="EMBL" id="RJVU01059826">
    <property type="protein sequence ID" value="ROJ64717.1"/>
    <property type="molecule type" value="Genomic_DNA"/>
</dbReference>
<proteinExistence type="predicted"/>
<evidence type="ECO:0000313" key="3">
    <source>
        <dbReference type="Proteomes" id="UP000281406"/>
    </source>
</evidence>
<dbReference type="AlphaFoldDB" id="A0A3N0XVG5"/>
<evidence type="ECO:0000256" key="1">
    <source>
        <dbReference type="SAM" id="MobiDB-lite"/>
    </source>
</evidence>
<keyword evidence="3" id="KW-1185">Reference proteome</keyword>
<feature type="region of interest" description="Disordered" evidence="1">
    <location>
        <begin position="81"/>
        <end position="103"/>
    </location>
</feature>